<evidence type="ECO:0000256" key="8">
    <source>
        <dbReference type="ARBA" id="ARBA00023125"/>
    </source>
</evidence>
<comment type="similarity">
    <text evidence="2 11">Belongs to the 'phage' integrase family. XerD subfamily.</text>
</comment>
<evidence type="ECO:0000256" key="10">
    <source>
        <dbReference type="ARBA" id="ARBA00023306"/>
    </source>
</evidence>
<name>A0A6A7Y1T2_9HYPH</name>
<dbReference type="InterPro" id="IPR050090">
    <property type="entry name" value="Tyrosine_recombinase_XerCD"/>
</dbReference>
<keyword evidence="10 11" id="KW-0131">Cell cycle</keyword>
<gene>
    <name evidence="11" type="primary">xerD</name>
    <name evidence="14" type="ORF">F0357_09740</name>
</gene>
<dbReference type="PROSITE" id="PS51900">
    <property type="entry name" value="CB"/>
    <property type="match status" value="1"/>
</dbReference>
<evidence type="ECO:0000256" key="4">
    <source>
        <dbReference type="ARBA" id="ARBA00022490"/>
    </source>
</evidence>
<dbReference type="GO" id="GO:0007059">
    <property type="term" value="P:chromosome segregation"/>
    <property type="evidence" value="ECO:0007669"/>
    <property type="project" value="UniProtKB-UniRule"/>
</dbReference>
<sequence length="312" mass="33623">MRGGRHLEAFLEMMTAERGAAENTLAAYRRDLEDFGGFLDRRGRALHEAARADVTDYLKSLADSGFASTTQARRLSALRRFHRFLHAEGVRTDDPTAIVDSPKKRRPLPKVVGAEEMIALLDRAGEEARRDDLPPARRLAAARLVALVELAYATGMRVSELVGLPASAARPDLAVIIVRGKGGKERLVPLSERAKAAVADYVALRKAVAPGASPWLFPAASESGHLSRQSFGRDLKTVAAAAGIAAARISPHVLRHAFASHLLAGGADLRVVQALLGHADISTTEIYTHVLDERLTKLVTDHHPLATRGARG</sequence>
<dbReference type="NCBIfam" id="NF001399">
    <property type="entry name" value="PRK00283.1"/>
    <property type="match status" value="1"/>
</dbReference>
<dbReference type="Pfam" id="PF02899">
    <property type="entry name" value="Phage_int_SAM_1"/>
    <property type="match status" value="1"/>
</dbReference>
<feature type="active site" evidence="11">
    <location>
        <position position="181"/>
    </location>
</feature>
<evidence type="ECO:0000259" key="13">
    <source>
        <dbReference type="PROSITE" id="PS51900"/>
    </source>
</evidence>
<evidence type="ECO:0000256" key="1">
    <source>
        <dbReference type="ARBA" id="ARBA00004496"/>
    </source>
</evidence>
<dbReference type="GO" id="GO:0006313">
    <property type="term" value="P:DNA transposition"/>
    <property type="evidence" value="ECO:0007669"/>
    <property type="project" value="UniProtKB-UniRule"/>
</dbReference>
<dbReference type="PROSITE" id="PS51898">
    <property type="entry name" value="TYR_RECOMBINASE"/>
    <property type="match status" value="1"/>
</dbReference>
<comment type="subcellular location">
    <subcellularLocation>
        <location evidence="1 11">Cytoplasm</location>
    </subcellularLocation>
</comment>
<dbReference type="HAMAP" id="MF_01808">
    <property type="entry name" value="Recomb_XerC_XerD"/>
    <property type="match status" value="1"/>
</dbReference>
<keyword evidence="7 11" id="KW-0229">DNA integration</keyword>
<dbReference type="InterPro" id="IPR004107">
    <property type="entry name" value="Integrase_SAM-like_N"/>
</dbReference>
<dbReference type="InterPro" id="IPR013762">
    <property type="entry name" value="Integrase-like_cat_sf"/>
</dbReference>
<keyword evidence="4 11" id="KW-0963">Cytoplasm</keyword>
<dbReference type="InterPro" id="IPR011932">
    <property type="entry name" value="Recomb_XerD"/>
</dbReference>
<dbReference type="InterPro" id="IPR011010">
    <property type="entry name" value="DNA_brk_join_enz"/>
</dbReference>
<dbReference type="GO" id="GO:0051301">
    <property type="term" value="P:cell division"/>
    <property type="evidence" value="ECO:0007669"/>
    <property type="project" value="UniProtKB-KW"/>
</dbReference>
<comment type="function">
    <text evidence="11">Site-specific tyrosine recombinase, which acts by catalyzing the cutting and rejoining of the recombining DNA molecules. The XerC-XerD complex is essential to convert dimers of the bacterial chromosome into monomers to permit their segregation at cell division. It also contributes to the segregational stability of plasmids.</text>
</comment>
<dbReference type="GO" id="GO:0003677">
    <property type="term" value="F:DNA binding"/>
    <property type="evidence" value="ECO:0007669"/>
    <property type="project" value="UniProtKB-UniRule"/>
</dbReference>
<evidence type="ECO:0000313" key="15">
    <source>
        <dbReference type="Proteomes" id="UP000332515"/>
    </source>
</evidence>
<dbReference type="InterPro" id="IPR023009">
    <property type="entry name" value="Tyrosine_recombinase_XerC/XerD"/>
</dbReference>
<feature type="active site" description="O-(3'-phospho-DNA)-tyrosine intermediate" evidence="11">
    <location>
        <position position="287"/>
    </location>
</feature>
<organism evidence="14 15">
    <name type="scientific">Segnochrobactrum spirostomi</name>
    <dbReference type="NCBI Taxonomy" id="2608987"/>
    <lineage>
        <taxon>Bacteria</taxon>
        <taxon>Pseudomonadati</taxon>
        <taxon>Pseudomonadota</taxon>
        <taxon>Alphaproteobacteria</taxon>
        <taxon>Hyphomicrobiales</taxon>
        <taxon>Segnochrobactraceae</taxon>
        <taxon>Segnochrobactrum</taxon>
    </lineage>
</organism>
<dbReference type="EMBL" id="VWNA01000001">
    <property type="protein sequence ID" value="MQT12923.1"/>
    <property type="molecule type" value="Genomic_DNA"/>
</dbReference>
<dbReference type="GO" id="GO:0005737">
    <property type="term" value="C:cytoplasm"/>
    <property type="evidence" value="ECO:0007669"/>
    <property type="project" value="UniProtKB-SubCell"/>
</dbReference>
<accession>A0A6A7Y1T2</accession>
<feature type="domain" description="Core-binding (CB)" evidence="13">
    <location>
        <begin position="1"/>
        <end position="86"/>
    </location>
</feature>
<dbReference type="Pfam" id="PF00589">
    <property type="entry name" value="Phage_integrase"/>
    <property type="match status" value="1"/>
</dbReference>
<evidence type="ECO:0000256" key="11">
    <source>
        <dbReference type="HAMAP-Rule" id="MF_01807"/>
    </source>
</evidence>
<dbReference type="GO" id="GO:0009037">
    <property type="term" value="F:tyrosine-based site-specific recombinase activity"/>
    <property type="evidence" value="ECO:0007669"/>
    <property type="project" value="UniProtKB-UniRule"/>
</dbReference>
<comment type="subunit">
    <text evidence="11">Forms a cyclic heterotetrameric complex composed of two molecules of XerC and two molecules of XerD.</text>
</comment>
<reference evidence="14 15" key="1">
    <citation type="submission" date="2019-09" db="EMBL/GenBank/DDBJ databases">
        <title>Segnochrobactrum spirostomi gen. nov., sp. nov., isolated from the ciliate Spirostomum cf. yagiui and description of a novel family, Segnochrobactraceae fam. nov. within the order Rhizobiales of the class Alphaproteobacteria.</title>
        <authorList>
            <person name="Akter S."/>
            <person name="Shazib S.U.A."/>
            <person name="Shin M.K."/>
        </authorList>
    </citation>
    <scope>NUCLEOTIDE SEQUENCE [LARGE SCALE GENOMIC DNA]</scope>
    <source>
        <strain evidence="14 15">Sp-1</strain>
    </source>
</reference>
<comment type="caution">
    <text evidence="14">The sequence shown here is derived from an EMBL/GenBank/DDBJ whole genome shotgun (WGS) entry which is preliminary data.</text>
</comment>
<dbReference type="InterPro" id="IPR010998">
    <property type="entry name" value="Integrase_recombinase_N"/>
</dbReference>
<protein>
    <recommendedName>
        <fullName evidence="3 11">Tyrosine recombinase XerD</fullName>
    </recommendedName>
</protein>
<dbReference type="Gene3D" id="1.10.150.130">
    <property type="match status" value="1"/>
</dbReference>
<dbReference type="HAMAP" id="MF_01807">
    <property type="entry name" value="Recomb_XerD"/>
    <property type="match status" value="1"/>
</dbReference>
<feature type="active site" evidence="11">
    <location>
        <position position="157"/>
    </location>
</feature>
<feature type="active site" evidence="11">
    <location>
        <position position="278"/>
    </location>
</feature>
<evidence type="ECO:0000256" key="2">
    <source>
        <dbReference type="ARBA" id="ARBA00010450"/>
    </source>
</evidence>
<evidence type="ECO:0000259" key="12">
    <source>
        <dbReference type="PROSITE" id="PS51898"/>
    </source>
</evidence>
<keyword evidence="5 11" id="KW-0132">Cell division</keyword>
<evidence type="ECO:0000256" key="5">
    <source>
        <dbReference type="ARBA" id="ARBA00022618"/>
    </source>
</evidence>
<dbReference type="Proteomes" id="UP000332515">
    <property type="component" value="Unassembled WGS sequence"/>
</dbReference>
<keyword evidence="8 11" id="KW-0238">DNA-binding</keyword>
<proteinExistence type="inferred from homology"/>
<evidence type="ECO:0000313" key="14">
    <source>
        <dbReference type="EMBL" id="MQT12923.1"/>
    </source>
</evidence>
<feature type="domain" description="Tyr recombinase" evidence="12">
    <location>
        <begin position="107"/>
        <end position="300"/>
    </location>
</feature>
<keyword evidence="9 11" id="KW-0233">DNA recombination</keyword>
<dbReference type="PANTHER" id="PTHR30349:SF90">
    <property type="entry name" value="TYROSINE RECOMBINASE XERD"/>
    <property type="match status" value="1"/>
</dbReference>
<keyword evidence="6 11" id="KW-0159">Chromosome partition</keyword>
<dbReference type="InterPro" id="IPR002104">
    <property type="entry name" value="Integrase_catalytic"/>
</dbReference>
<dbReference type="Gene3D" id="1.10.443.10">
    <property type="entry name" value="Intergrase catalytic core"/>
    <property type="match status" value="1"/>
</dbReference>
<keyword evidence="15" id="KW-1185">Reference proteome</keyword>
<dbReference type="SUPFAM" id="SSF56349">
    <property type="entry name" value="DNA breaking-rejoining enzymes"/>
    <property type="match status" value="1"/>
</dbReference>
<dbReference type="RefSeq" id="WP_153480393.1">
    <property type="nucleotide sequence ID" value="NZ_VWNA01000001.1"/>
</dbReference>
<dbReference type="AlphaFoldDB" id="A0A6A7Y1T2"/>
<dbReference type="InterPro" id="IPR044068">
    <property type="entry name" value="CB"/>
</dbReference>
<feature type="active site" evidence="11">
    <location>
        <position position="252"/>
    </location>
</feature>
<dbReference type="PANTHER" id="PTHR30349">
    <property type="entry name" value="PHAGE INTEGRASE-RELATED"/>
    <property type="match status" value="1"/>
</dbReference>
<evidence type="ECO:0000256" key="9">
    <source>
        <dbReference type="ARBA" id="ARBA00023172"/>
    </source>
</evidence>
<evidence type="ECO:0000256" key="3">
    <source>
        <dbReference type="ARBA" id="ARBA00015810"/>
    </source>
</evidence>
<feature type="active site" evidence="11">
    <location>
        <position position="255"/>
    </location>
</feature>
<evidence type="ECO:0000256" key="6">
    <source>
        <dbReference type="ARBA" id="ARBA00022829"/>
    </source>
</evidence>
<evidence type="ECO:0000256" key="7">
    <source>
        <dbReference type="ARBA" id="ARBA00022908"/>
    </source>
</evidence>